<name>A0A5D3AT04_9TREE</name>
<accession>A0A5D3AT04</accession>
<evidence type="ECO:0000313" key="8">
    <source>
        <dbReference type="EMBL" id="TYJ54545.1"/>
    </source>
</evidence>
<proteinExistence type="predicted"/>
<evidence type="ECO:0000256" key="4">
    <source>
        <dbReference type="ARBA" id="ARBA00022840"/>
    </source>
</evidence>
<dbReference type="SMART" id="SM00382">
    <property type="entry name" value="AAA"/>
    <property type="match status" value="1"/>
</dbReference>
<feature type="domain" description="RecA family profile 1" evidence="7">
    <location>
        <begin position="101"/>
        <end position="310"/>
    </location>
</feature>
<sequence length="397" mass="42639">MSTQPPSSLPEYSLSVLPISRSVKIALEEAGYRTTRDIELMSAEDLSVELAISTSEARFTLQQAEEWQGRTTHGGIGGMTSQTSQAQIHSATAADLLSTATHPHFSTFSASLDGLIGKFGLSISSEAGSSRKGKERLHTGSIVPGMVVEISGPPGGGKSAIALAVALSARESGQKETELNGHSEGKAHSGSGQVLIIDTEGAMTTERLYEAARAVVEGDKRLPHDVLQGIHILRVSTQHEMLALLHTLDEWLESHPKVNLVIIDTLSFHFRQLSLDIAAKRRAMELQVSKTIISKAAMVHHCAVIVCNQLATKLLNAENKPANFDTGDRAILMPQLSDSWATSKALRLVVFRGGVSDEIRYVYASMSGLSKTVPYAAFDIDSNGLPCDVPEMLYPTA</sequence>
<dbReference type="AlphaFoldDB" id="A0A5D3AT04"/>
<dbReference type="Proteomes" id="UP000322245">
    <property type="component" value="Unassembled WGS sequence"/>
</dbReference>
<comment type="caution">
    <text evidence="8">The sequence shown here is derived from an EMBL/GenBank/DDBJ whole genome shotgun (WGS) entry which is preliminary data.</text>
</comment>
<dbReference type="GO" id="GO:0033063">
    <property type="term" value="C:Rad51B-Rad51C-Rad51D-XRCC2 complex"/>
    <property type="evidence" value="ECO:0007669"/>
    <property type="project" value="TreeGrafter"/>
</dbReference>
<keyword evidence="5" id="KW-0234">DNA repair</keyword>
<dbReference type="InterPro" id="IPR020588">
    <property type="entry name" value="RecA_ATP-bd"/>
</dbReference>
<evidence type="ECO:0000256" key="6">
    <source>
        <dbReference type="ARBA" id="ARBA00023242"/>
    </source>
</evidence>
<keyword evidence="3" id="KW-0227">DNA damage</keyword>
<dbReference type="Pfam" id="PF13481">
    <property type="entry name" value="AAA_25"/>
    <property type="match status" value="1"/>
</dbReference>
<dbReference type="GO" id="GO:0005657">
    <property type="term" value="C:replication fork"/>
    <property type="evidence" value="ECO:0007669"/>
    <property type="project" value="TreeGrafter"/>
</dbReference>
<dbReference type="InterPro" id="IPR052093">
    <property type="entry name" value="HR_Repair_Mediator"/>
</dbReference>
<keyword evidence="9" id="KW-1185">Reference proteome</keyword>
<dbReference type="GO" id="GO:0008821">
    <property type="term" value="F:crossover junction DNA endonuclease activity"/>
    <property type="evidence" value="ECO:0007669"/>
    <property type="project" value="TreeGrafter"/>
</dbReference>
<protein>
    <recommendedName>
        <fullName evidence="7">RecA family profile 1 domain-containing protein</fullName>
    </recommendedName>
</protein>
<keyword evidence="4" id="KW-0067">ATP-binding</keyword>
<dbReference type="EMBL" id="NIDF01000058">
    <property type="protein sequence ID" value="TYJ54545.1"/>
    <property type="molecule type" value="Genomic_DNA"/>
</dbReference>
<keyword evidence="2" id="KW-0547">Nucleotide-binding</keyword>
<comment type="subcellular location">
    <subcellularLocation>
        <location evidence="1">Nucleus</location>
    </subcellularLocation>
</comment>
<dbReference type="GO" id="GO:0000707">
    <property type="term" value="P:meiotic DNA recombinase assembly"/>
    <property type="evidence" value="ECO:0007669"/>
    <property type="project" value="TreeGrafter"/>
</dbReference>
<dbReference type="PANTHER" id="PTHR46239:SF1">
    <property type="entry name" value="DNA REPAIR PROTEIN RAD51 HOMOLOG 3"/>
    <property type="match status" value="1"/>
</dbReference>
<evidence type="ECO:0000256" key="1">
    <source>
        <dbReference type="ARBA" id="ARBA00004123"/>
    </source>
</evidence>
<dbReference type="GO" id="GO:0005524">
    <property type="term" value="F:ATP binding"/>
    <property type="evidence" value="ECO:0007669"/>
    <property type="project" value="UniProtKB-KW"/>
</dbReference>
<evidence type="ECO:0000256" key="5">
    <source>
        <dbReference type="ARBA" id="ARBA00023204"/>
    </source>
</evidence>
<dbReference type="SUPFAM" id="SSF52540">
    <property type="entry name" value="P-loop containing nucleoside triphosphate hydrolases"/>
    <property type="match status" value="1"/>
</dbReference>
<dbReference type="PANTHER" id="PTHR46239">
    <property type="entry name" value="DNA REPAIR PROTEIN RAD51 HOMOLOG 3 RAD51C"/>
    <property type="match status" value="1"/>
</dbReference>
<dbReference type="GO" id="GO:0000400">
    <property type="term" value="F:four-way junction DNA binding"/>
    <property type="evidence" value="ECO:0007669"/>
    <property type="project" value="TreeGrafter"/>
</dbReference>
<evidence type="ECO:0000313" key="9">
    <source>
        <dbReference type="Proteomes" id="UP000322245"/>
    </source>
</evidence>
<dbReference type="Gene3D" id="3.40.50.300">
    <property type="entry name" value="P-loop containing nucleotide triphosphate hydrolases"/>
    <property type="match status" value="1"/>
</dbReference>
<dbReference type="InterPro" id="IPR003593">
    <property type="entry name" value="AAA+_ATPase"/>
</dbReference>
<dbReference type="PROSITE" id="PS50162">
    <property type="entry name" value="RECA_2"/>
    <property type="match status" value="1"/>
</dbReference>
<dbReference type="GO" id="GO:0033065">
    <property type="term" value="C:Rad51C-XRCC3 complex"/>
    <property type="evidence" value="ECO:0007669"/>
    <property type="project" value="TreeGrafter"/>
</dbReference>
<reference evidence="8 9" key="1">
    <citation type="submission" date="2017-05" db="EMBL/GenBank/DDBJ databases">
        <title>The Genome Sequence of Tsuchiyaea wingfieldii DSM 27421.</title>
        <authorList>
            <person name="Cuomo C."/>
            <person name="Passer A."/>
            <person name="Billmyre B."/>
            <person name="Heitman J."/>
        </authorList>
    </citation>
    <scope>NUCLEOTIDE SEQUENCE [LARGE SCALE GENOMIC DNA]</scope>
    <source>
        <strain evidence="8 9">DSM 27421</strain>
    </source>
</reference>
<dbReference type="GO" id="GO:0140664">
    <property type="term" value="F:ATP-dependent DNA damage sensor activity"/>
    <property type="evidence" value="ECO:0007669"/>
    <property type="project" value="InterPro"/>
</dbReference>
<evidence type="ECO:0000256" key="3">
    <source>
        <dbReference type="ARBA" id="ARBA00022763"/>
    </source>
</evidence>
<gene>
    <name evidence="8" type="ORF">B9479_004772</name>
</gene>
<evidence type="ECO:0000259" key="7">
    <source>
        <dbReference type="PROSITE" id="PS50162"/>
    </source>
</evidence>
<dbReference type="InterPro" id="IPR027417">
    <property type="entry name" value="P-loop_NTPase"/>
</dbReference>
<keyword evidence="6" id="KW-0539">Nucleus</keyword>
<dbReference type="GO" id="GO:0007131">
    <property type="term" value="P:reciprocal meiotic recombination"/>
    <property type="evidence" value="ECO:0007669"/>
    <property type="project" value="TreeGrafter"/>
</dbReference>
<evidence type="ECO:0000256" key="2">
    <source>
        <dbReference type="ARBA" id="ARBA00022741"/>
    </source>
</evidence>
<organism evidence="8 9">
    <name type="scientific">Cryptococcus floricola</name>
    <dbReference type="NCBI Taxonomy" id="2591691"/>
    <lineage>
        <taxon>Eukaryota</taxon>
        <taxon>Fungi</taxon>
        <taxon>Dikarya</taxon>
        <taxon>Basidiomycota</taxon>
        <taxon>Agaricomycotina</taxon>
        <taxon>Tremellomycetes</taxon>
        <taxon>Tremellales</taxon>
        <taxon>Cryptococcaceae</taxon>
        <taxon>Cryptococcus</taxon>
    </lineage>
</organism>